<sequence length="871" mass="98013">MKFARYLQDTQTPEWKKAYIDYRGLKKQIGLIRAQQVETSSSTGTTDVDHTHKSSVDHEDEYERDLKVATRNEEVLAGVNLPKLPQGNTTSSRVPGPRGQRTDSPTVEATNSTAGGPPSPVRRRNSGRLRPSLSLKLATLPLPPRIHGTSSNAPSQQTPLPPRTPQAPPVFPFFRDTVHAKFFELLDAELDKIESFYAEREKEMRERGKRLREQLNELGIHRRKFYESTAHHSAPGWAKKAHLSLPAALLSLTQPDGHMNMDEADENDKNVIMASESGRGGRYGRDNPVALVSPITPNGRRSAEITGSRKKGKTAYTAAPEEPASEAQSISPKSDTTLSPNARDGSTTPPKKGSTTPPQKVANATKHALDPQEYQHAKKRLKKAVVEYYRGLEVLNNYRILNLTGFRKALKKYEKITRIPAQAAYMKEKVEPSAFASGAMVSTMLKEMEELFAARFERGDKKKAVNRLRVGSSSKSHHFSTFRSGIWLGLALPAVISGLYLLLPVLFALLVGLNVLVWARERINYVFIFGPPLIWPLVWLALVLVVMLNPIRSVMWGRARWWTLKNVAKLGASGIWTVEFTDFWLGLVYTLSNLYFIGCFYTRFFPSIPPLTSPSDALAPRGILDTLVSSAYDPSIQQAWETCGTSQNWGAYYILGVLPFIVRFVQSLRRYWDSKLPTHLINAGKYGMGMVYYFFYYYWRHQGNVDGGASYILWCFTATVYSIYACAWDFLMDWSICKPHARHPFLRPELVYTSQIPVTNLCIRFVWVFYIPTRGPSLTLRTFVAALLEMLRRVQWNVYRLENEHLGNMDQYRVTREVPLPYSFDTGHSNDDDDDEADGDVDGEGGGGGVGVGAAGAWLKKTLTRESRREG</sequence>
<keyword evidence="11" id="KW-1185">Reference proteome</keyword>
<dbReference type="OrthoDB" id="9970435at2759"/>
<evidence type="ECO:0000256" key="2">
    <source>
        <dbReference type="ARBA" id="ARBA00009665"/>
    </source>
</evidence>
<dbReference type="GO" id="GO:0006817">
    <property type="term" value="P:phosphate ion transport"/>
    <property type="evidence" value="ECO:0007669"/>
    <property type="project" value="TreeGrafter"/>
</dbReference>
<evidence type="ECO:0000256" key="5">
    <source>
        <dbReference type="ARBA" id="ARBA00023136"/>
    </source>
</evidence>
<feature type="transmembrane region" description="Helical" evidence="7">
    <location>
        <begin position="711"/>
        <end position="732"/>
    </location>
</feature>
<feature type="compositionally biased region" description="Basic and acidic residues" evidence="6">
    <location>
        <begin position="64"/>
        <end position="74"/>
    </location>
</feature>
<evidence type="ECO:0000256" key="7">
    <source>
        <dbReference type="SAM" id="Phobius"/>
    </source>
</evidence>
<reference evidence="10 11" key="1">
    <citation type="submission" date="2014-04" db="EMBL/GenBank/DDBJ databases">
        <title>Evolutionary Origins and Diversification of the Mycorrhizal Mutualists.</title>
        <authorList>
            <consortium name="DOE Joint Genome Institute"/>
            <consortium name="Mycorrhizal Genomics Consortium"/>
            <person name="Kohler A."/>
            <person name="Kuo A."/>
            <person name="Nagy L.G."/>
            <person name="Floudas D."/>
            <person name="Copeland A."/>
            <person name="Barry K.W."/>
            <person name="Cichocki N."/>
            <person name="Veneault-Fourrey C."/>
            <person name="LaButti K."/>
            <person name="Lindquist E.A."/>
            <person name="Lipzen A."/>
            <person name="Lundell T."/>
            <person name="Morin E."/>
            <person name="Murat C."/>
            <person name="Riley R."/>
            <person name="Ohm R."/>
            <person name="Sun H."/>
            <person name="Tunlid A."/>
            <person name="Henrissat B."/>
            <person name="Grigoriev I.V."/>
            <person name="Hibbett D.S."/>
            <person name="Martin F."/>
        </authorList>
    </citation>
    <scope>NUCLEOTIDE SEQUENCE [LARGE SCALE GENOMIC DNA]</scope>
    <source>
        <strain evidence="10 11">MD-312</strain>
    </source>
</reference>
<dbReference type="Pfam" id="PF03105">
    <property type="entry name" value="SPX"/>
    <property type="match status" value="1"/>
</dbReference>
<dbReference type="PROSITE" id="PS51380">
    <property type="entry name" value="EXS"/>
    <property type="match status" value="1"/>
</dbReference>
<feature type="domain" description="EXS" evidence="8">
    <location>
        <begin position="643"/>
        <end position="832"/>
    </location>
</feature>
<evidence type="ECO:0000259" key="9">
    <source>
        <dbReference type="PROSITE" id="PS51382"/>
    </source>
</evidence>
<dbReference type="PROSITE" id="PS51382">
    <property type="entry name" value="SPX"/>
    <property type="match status" value="1"/>
</dbReference>
<evidence type="ECO:0000256" key="6">
    <source>
        <dbReference type="SAM" id="MobiDB-lite"/>
    </source>
</evidence>
<feature type="compositionally biased region" description="Low complexity" evidence="6">
    <location>
        <begin position="345"/>
        <end position="358"/>
    </location>
</feature>
<keyword evidence="3 7" id="KW-0812">Transmembrane</keyword>
<feature type="transmembrane region" description="Helical" evidence="7">
    <location>
        <begin position="485"/>
        <end position="513"/>
    </location>
</feature>
<evidence type="ECO:0000259" key="8">
    <source>
        <dbReference type="PROSITE" id="PS51380"/>
    </source>
</evidence>
<comment type="similarity">
    <text evidence="2">Belongs to the SYG1 (TC 2.A.94) family.</text>
</comment>
<feature type="transmembrane region" description="Helical" evidence="7">
    <location>
        <begin position="650"/>
        <end position="668"/>
    </location>
</feature>
<dbReference type="GO" id="GO:0005794">
    <property type="term" value="C:Golgi apparatus"/>
    <property type="evidence" value="ECO:0007669"/>
    <property type="project" value="TreeGrafter"/>
</dbReference>
<feature type="region of interest" description="Disordered" evidence="6">
    <location>
        <begin position="275"/>
        <end position="377"/>
    </location>
</feature>
<proteinExistence type="inferred from homology"/>
<feature type="compositionally biased region" description="Basic and acidic residues" evidence="6">
    <location>
        <begin position="47"/>
        <end position="57"/>
    </location>
</feature>
<feature type="transmembrane region" description="Helical" evidence="7">
    <location>
        <begin position="680"/>
        <end position="699"/>
    </location>
</feature>
<feature type="compositionally biased region" description="Acidic residues" evidence="6">
    <location>
        <begin position="831"/>
        <end position="843"/>
    </location>
</feature>
<feature type="compositionally biased region" description="Basic and acidic residues" evidence="6">
    <location>
        <begin position="367"/>
        <end position="376"/>
    </location>
</feature>
<keyword evidence="5 7" id="KW-0472">Membrane</keyword>
<accession>A0A0C9W5A1</accession>
<dbReference type="EMBL" id="KN839859">
    <property type="protein sequence ID" value="KIJ61833.1"/>
    <property type="molecule type" value="Genomic_DNA"/>
</dbReference>
<feature type="domain" description="SPX" evidence="9">
    <location>
        <begin position="1"/>
        <end position="427"/>
    </location>
</feature>
<dbReference type="InterPro" id="IPR004342">
    <property type="entry name" value="EXS_C"/>
</dbReference>
<comment type="subcellular location">
    <subcellularLocation>
        <location evidence="1">Membrane</location>
        <topology evidence="1">Multi-pass membrane protein</topology>
    </subcellularLocation>
</comment>
<dbReference type="Pfam" id="PF03124">
    <property type="entry name" value="EXS"/>
    <property type="match status" value="1"/>
</dbReference>
<dbReference type="HOGENOM" id="CLU_006116_0_0_1"/>
<dbReference type="GO" id="GO:0005886">
    <property type="term" value="C:plasma membrane"/>
    <property type="evidence" value="ECO:0007669"/>
    <property type="project" value="TreeGrafter"/>
</dbReference>
<protein>
    <recommendedName>
        <fullName evidence="12">SPX domain-containing protein</fullName>
    </recommendedName>
</protein>
<dbReference type="AlphaFoldDB" id="A0A0C9W5A1"/>
<gene>
    <name evidence="10" type="ORF">HYDPIDRAFT_169443</name>
</gene>
<dbReference type="CDD" id="cd14475">
    <property type="entry name" value="SPX_SYG1_like"/>
    <property type="match status" value="1"/>
</dbReference>
<organism evidence="10 11">
    <name type="scientific">Hydnomerulius pinastri MD-312</name>
    <dbReference type="NCBI Taxonomy" id="994086"/>
    <lineage>
        <taxon>Eukaryota</taxon>
        <taxon>Fungi</taxon>
        <taxon>Dikarya</taxon>
        <taxon>Basidiomycota</taxon>
        <taxon>Agaricomycotina</taxon>
        <taxon>Agaricomycetes</taxon>
        <taxon>Agaricomycetidae</taxon>
        <taxon>Boletales</taxon>
        <taxon>Boletales incertae sedis</taxon>
        <taxon>Leucogyrophana</taxon>
    </lineage>
</organism>
<feature type="compositionally biased region" description="Gly residues" evidence="6">
    <location>
        <begin position="844"/>
        <end position="854"/>
    </location>
</feature>
<feature type="compositionally biased region" description="Polar residues" evidence="6">
    <location>
        <begin position="36"/>
        <end position="46"/>
    </location>
</feature>
<dbReference type="GO" id="GO:0000822">
    <property type="term" value="F:inositol hexakisphosphate binding"/>
    <property type="evidence" value="ECO:0007669"/>
    <property type="project" value="TreeGrafter"/>
</dbReference>
<dbReference type="PANTHER" id="PTHR10783">
    <property type="entry name" value="XENOTROPIC AND POLYTROPIC RETROVIRUS RECEPTOR 1-RELATED"/>
    <property type="match status" value="1"/>
</dbReference>
<dbReference type="InterPro" id="IPR004331">
    <property type="entry name" value="SPX_dom"/>
</dbReference>
<feature type="compositionally biased region" description="Polar residues" evidence="6">
    <location>
        <begin position="102"/>
        <end position="114"/>
    </location>
</feature>
<dbReference type="PANTHER" id="PTHR10783:SF103">
    <property type="entry name" value="SOLUTE CARRIER FAMILY 53 MEMBER 1"/>
    <property type="match status" value="1"/>
</dbReference>
<feature type="transmembrane region" description="Helical" evidence="7">
    <location>
        <begin position="583"/>
        <end position="604"/>
    </location>
</feature>
<feature type="region of interest" description="Disordered" evidence="6">
    <location>
        <begin position="36"/>
        <end position="167"/>
    </location>
</feature>
<name>A0A0C9W5A1_9AGAM</name>
<keyword evidence="4 7" id="KW-1133">Transmembrane helix</keyword>
<feature type="transmembrane region" description="Helical" evidence="7">
    <location>
        <begin position="533"/>
        <end position="551"/>
    </location>
</feature>
<evidence type="ECO:0008006" key="12">
    <source>
        <dbReference type="Google" id="ProtNLM"/>
    </source>
</evidence>
<dbReference type="GO" id="GO:0016036">
    <property type="term" value="P:cellular response to phosphate starvation"/>
    <property type="evidence" value="ECO:0007669"/>
    <property type="project" value="TreeGrafter"/>
</dbReference>
<evidence type="ECO:0000256" key="1">
    <source>
        <dbReference type="ARBA" id="ARBA00004141"/>
    </source>
</evidence>
<dbReference type="Proteomes" id="UP000053820">
    <property type="component" value="Unassembled WGS sequence"/>
</dbReference>
<feature type="region of interest" description="Disordered" evidence="6">
    <location>
        <begin position="824"/>
        <end position="871"/>
    </location>
</feature>
<evidence type="ECO:0000256" key="3">
    <source>
        <dbReference type="ARBA" id="ARBA00022692"/>
    </source>
</evidence>
<evidence type="ECO:0000256" key="4">
    <source>
        <dbReference type="ARBA" id="ARBA00022989"/>
    </source>
</evidence>
<feature type="compositionally biased region" description="Low complexity" evidence="6">
    <location>
        <begin position="318"/>
        <end position="332"/>
    </location>
</feature>
<evidence type="ECO:0000313" key="11">
    <source>
        <dbReference type="Proteomes" id="UP000053820"/>
    </source>
</evidence>
<evidence type="ECO:0000313" key="10">
    <source>
        <dbReference type="EMBL" id="KIJ61833.1"/>
    </source>
</evidence>